<keyword evidence="3" id="KW-1185">Reference proteome</keyword>
<evidence type="ECO:0000313" key="3">
    <source>
        <dbReference type="Proteomes" id="UP001159363"/>
    </source>
</evidence>
<proteinExistence type="predicted"/>
<feature type="region of interest" description="Disordered" evidence="1">
    <location>
        <begin position="571"/>
        <end position="608"/>
    </location>
</feature>
<feature type="region of interest" description="Disordered" evidence="1">
    <location>
        <begin position="1"/>
        <end position="40"/>
    </location>
</feature>
<comment type="caution">
    <text evidence="2">The sequence shown here is derived from an EMBL/GenBank/DDBJ whole genome shotgun (WGS) entry which is preliminary data.</text>
</comment>
<feature type="region of interest" description="Disordered" evidence="1">
    <location>
        <begin position="503"/>
        <end position="524"/>
    </location>
</feature>
<sequence>MSVERGEYGVALERAGGGYGRSPRKPHDQRHSPARFPRAKIRERPHRESNLLHLGGSRIAARKALITHLNHQPLLKWCNRDLDCTARCDDPRSEDHKRLAGSRIQDNGYSAAAWILGRAALCHTADFVFPGPRGSVQTSPPTTCVSDVRGCDWPRRALRVEYAEGLLCLLQRRRSEEECVTITAISFTTSSRGWLSFTPAKPPAISSERGEKQFPVVNCGNGERTRESLEAGFMSDWLPHVAKGSLLFPIRRAVRWTFSYRALIGERSRSLGDRARGPEKMLRGSPQHPTGVIPEKLLKTEIGMARAGNRTKILPNASPLVDAHSGDSCQATPLVGGFSRGSPVSPCPMIPALLRSHLAYARWLSRPRCKYYLNIRSAVAQWLSRSPPFTAIRIRYPAGSLPEFRMWESCWTMPLAGGFSRGTPASPSLAFLGLHFMSCLGITGAYGFQLESSLMQQPYCYGNEAGMAARCCWVPICYERQGATQPPTRIGALGRGQTMYITGPRGAAEGDPSSSRGDEKLHRGRRRYTTRCILRPSPRAGLCDPRRYNSSVPTGVPTALAWYCPLRRRGGGVEEDSPSNRRHEDSSDCVYNAINNRSGGKKERRQGVKGNNTTSLLFLAQPFMSSAAGVRGWVLKGRRGGLVGVAGEGGRKAGRSLSARVAGTLLQTPRSCVPRREIWSAPSCEDDDAASLRFALASAVQGRARCEQGWATCRRLKSRYRDNLRISKDRANAKVDVASSRFHQLSSPGGDIDYQYTSAT</sequence>
<gene>
    <name evidence="2" type="ORF">PR048_032231</name>
</gene>
<protein>
    <submittedName>
        <fullName evidence="2">Uncharacterized protein</fullName>
    </submittedName>
</protein>
<accession>A0ABQ9G2H1</accession>
<dbReference type="Proteomes" id="UP001159363">
    <property type="component" value="Chromosome 15"/>
</dbReference>
<evidence type="ECO:0000256" key="1">
    <source>
        <dbReference type="SAM" id="MobiDB-lite"/>
    </source>
</evidence>
<organism evidence="2 3">
    <name type="scientific">Dryococelus australis</name>
    <dbReference type="NCBI Taxonomy" id="614101"/>
    <lineage>
        <taxon>Eukaryota</taxon>
        <taxon>Metazoa</taxon>
        <taxon>Ecdysozoa</taxon>
        <taxon>Arthropoda</taxon>
        <taxon>Hexapoda</taxon>
        <taxon>Insecta</taxon>
        <taxon>Pterygota</taxon>
        <taxon>Neoptera</taxon>
        <taxon>Polyneoptera</taxon>
        <taxon>Phasmatodea</taxon>
        <taxon>Verophasmatodea</taxon>
        <taxon>Anareolatae</taxon>
        <taxon>Phasmatidae</taxon>
        <taxon>Eurycanthinae</taxon>
        <taxon>Dryococelus</taxon>
    </lineage>
</organism>
<evidence type="ECO:0000313" key="2">
    <source>
        <dbReference type="EMBL" id="KAJ8866388.1"/>
    </source>
</evidence>
<dbReference type="EMBL" id="JARBHB010000016">
    <property type="protein sequence ID" value="KAJ8866388.1"/>
    <property type="molecule type" value="Genomic_DNA"/>
</dbReference>
<reference evidence="2 3" key="1">
    <citation type="submission" date="2023-02" db="EMBL/GenBank/DDBJ databases">
        <title>LHISI_Scaffold_Assembly.</title>
        <authorList>
            <person name="Stuart O.P."/>
            <person name="Cleave R."/>
            <person name="Magrath M.J.L."/>
            <person name="Mikheyev A.S."/>
        </authorList>
    </citation>
    <scope>NUCLEOTIDE SEQUENCE [LARGE SCALE GENOMIC DNA]</scope>
    <source>
        <strain evidence="2">Daus_M_001</strain>
        <tissue evidence="2">Leg muscle</tissue>
    </source>
</reference>
<name>A0ABQ9G2H1_9NEOP</name>